<feature type="domain" description="YetF C-terminal" evidence="8">
    <location>
        <begin position="92"/>
        <end position="173"/>
    </location>
</feature>
<accession>A0ABW4TN78</accession>
<keyword evidence="3" id="KW-1003">Cell membrane</keyword>
<evidence type="ECO:0000313" key="10">
    <source>
        <dbReference type="Proteomes" id="UP001597351"/>
    </source>
</evidence>
<evidence type="ECO:0000256" key="2">
    <source>
        <dbReference type="ARBA" id="ARBA00006448"/>
    </source>
</evidence>
<dbReference type="Proteomes" id="UP001597351">
    <property type="component" value="Unassembled WGS sequence"/>
</dbReference>
<gene>
    <name evidence="9" type="ORF">ACFSDE_08970</name>
</gene>
<dbReference type="PANTHER" id="PTHR34582:SF6">
    <property type="entry name" value="UPF0702 TRANSMEMBRANE PROTEIN YCAP"/>
    <property type="match status" value="1"/>
</dbReference>
<evidence type="ECO:0000313" key="9">
    <source>
        <dbReference type="EMBL" id="MFD1946924.1"/>
    </source>
</evidence>
<reference evidence="10" key="1">
    <citation type="journal article" date="2019" name="Int. J. Syst. Evol. Microbiol.">
        <title>The Global Catalogue of Microorganisms (GCM) 10K type strain sequencing project: providing services to taxonomists for standard genome sequencing and annotation.</title>
        <authorList>
            <consortium name="The Broad Institute Genomics Platform"/>
            <consortium name="The Broad Institute Genome Sequencing Center for Infectious Disease"/>
            <person name="Wu L."/>
            <person name="Ma J."/>
        </authorList>
    </citation>
    <scope>NUCLEOTIDE SEQUENCE [LARGE SCALE GENOMIC DNA]</scope>
    <source>
        <strain evidence="10">CGMCC 1.12477</strain>
    </source>
</reference>
<name>A0ABW4TN78_9ACTN</name>
<comment type="caution">
    <text evidence="9">The sequence shown here is derived from an EMBL/GenBank/DDBJ whole genome shotgun (WGS) entry which is preliminary data.</text>
</comment>
<sequence>MSDLNFYVGLHPLGAAAVVVSTVLLYFAFAAIIGWSGQRLFASPSSFDLAIVTVLGAIVGRAILGQVPTLSGALLALATLFTLEALTGRVRRSERIRSRQRERATAVMVAGRPDRQAMHRHHLDDVALWAALRAAGVHDPHDVALVVLEQTGRFSVLRRGEPLHPAVLTGVRHSDQVRARLVAAGLT</sequence>
<dbReference type="EMBL" id="JBHUGD010000003">
    <property type="protein sequence ID" value="MFD1946924.1"/>
    <property type="molecule type" value="Genomic_DNA"/>
</dbReference>
<proteinExistence type="inferred from homology"/>
<dbReference type="InterPro" id="IPR023090">
    <property type="entry name" value="UPF0702_alpha/beta_dom_sf"/>
</dbReference>
<evidence type="ECO:0000256" key="5">
    <source>
        <dbReference type="ARBA" id="ARBA00022989"/>
    </source>
</evidence>
<organism evidence="9 10">
    <name type="scientific">Nocardioides aestuarii</name>
    <dbReference type="NCBI Taxonomy" id="252231"/>
    <lineage>
        <taxon>Bacteria</taxon>
        <taxon>Bacillati</taxon>
        <taxon>Actinomycetota</taxon>
        <taxon>Actinomycetes</taxon>
        <taxon>Propionibacteriales</taxon>
        <taxon>Nocardioidaceae</taxon>
        <taxon>Nocardioides</taxon>
    </lineage>
</organism>
<keyword evidence="10" id="KW-1185">Reference proteome</keyword>
<evidence type="ECO:0000256" key="1">
    <source>
        <dbReference type="ARBA" id="ARBA00004651"/>
    </source>
</evidence>
<dbReference type="RefSeq" id="WP_343917537.1">
    <property type="nucleotide sequence ID" value="NZ_BAAAJT010000002.1"/>
</dbReference>
<evidence type="ECO:0000256" key="6">
    <source>
        <dbReference type="ARBA" id="ARBA00023136"/>
    </source>
</evidence>
<keyword evidence="6 7" id="KW-0472">Membrane</keyword>
<comment type="similarity">
    <text evidence="2">Belongs to the UPF0702 family.</text>
</comment>
<keyword evidence="4 7" id="KW-0812">Transmembrane</keyword>
<feature type="transmembrane region" description="Helical" evidence="7">
    <location>
        <begin position="47"/>
        <end position="64"/>
    </location>
</feature>
<protein>
    <submittedName>
        <fullName evidence="9">DUF421 domain-containing protein</fullName>
    </submittedName>
</protein>
<dbReference type="Pfam" id="PF04239">
    <property type="entry name" value="DUF421"/>
    <property type="match status" value="1"/>
</dbReference>
<keyword evidence="5 7" id="KW-1133">Transmembrane helix</keyword>
<evidence type="ECO:0000259" key="8">
    <source>
        <dbReference type="Pfam" id="PF04239"/>
    </source>
</evidence>
<evidence type="ECO:0000256" key="7">
    <source>
        <dbReference type="SAM" id="Phobius"/>
    </source>
</evidence>
<evidence type="ECO:0000256" key="4">
    <source>
        <dbReference type="ARBA" id="ARBA00022692"/>
    </source>
</evidence>
<feature type="transmembrane region" description="Helical" evidence="7">
    <location>
        <begin position="12"/>
        <end position="35"/>
    </location>
</feature>
<dbReference type="PANTHER" id="PTHR34582">
    <property type="entry name" value="UPF0702 TRANSMEMBRANE PROTEIN YCAP"/>
    <property type="match status" value="1"/>
</dbReference>
<dbReference type="Gene3D" id="3.30.240.20">
    <property type="entry name" value="bsu07140 like domains"/>
    <property type="match status" value="1"/>
</dbReference>
<dbReference type="InterPro" id="IPR007353">
    <property type="entry name" value="DUF421"/>
</dbReference>
<comment type="subcellular location">
    <subcellularLocation>
        <location evidence="1">Cell membrane</location>
        <topology evidence="1">Multi-pass membrane protein</topology>
    </subcellularLocation>
</comment>
<feature type="transmembrane region" description="Helical" evidence="7">
    <location>
        <begin position="70"/>
        <end position="90"/>
    </location>
</feature>
<evidence type="ECO:0000256" key="3">
    <source>
        <dbReference type="ARBA" id="ARBA00022475"/>
    </source>
</evidence>